<evidence type="ECO:0000256" key="6">
    <source>
        <dbReference type="ARBA" id="ARBA00023136"/>
    </source>
</evidence>
<dbReference type="Proteomes" id="UP000230069">
    <property type="component" value="Unassembled WGS sequence"/>
</dbReference>
<name>A0A2G5CLU2_AQUCA</name>
<evidence type="ECO:0000256" key="2">
    <source>
        <dbReference type="ARBA" id="ARBA00022692"/>
    </source>
</evidence>
<dbReference type="STRING" id="218851.A0A2G5CLU2"/>
<feature type="repeat" description="ANK" evidence="7">
    <location>
        <begin position="75"/>
        <end position="107"/>
    </location>
</feature>
<evidence type="ECO:0000256" key="5">
    <source>
        <dbReference type="ARBA" id="ARBA00023043"/>
    </source>
</evidence>
<reference evidence="10 11" key="1">
    <citation type="submission" date="2017-09" db="EMBL/GenBank/DDBJ databases">
        <title>WGS assembly of Aquilegia coerulea Goldsmith.</title>
        <authorList>
            <person name="Hodges S."/>
            <person name="Kramer E."/>
            <person name="Nordborg M."/>
            <person name="Tomkins J."/>
            <person name="Borevitz J."/>
            <person name="Derieg N."/>
            <person name="Yan J."/>
            <person name="Mihaltcheva S."/>
            <person name="Hayes R.D."/>
            <person name="Rokhsar D."/>
        </authorList>
    </citation>
    <scope>NUCLEOTIDE SEQUENCE [LARGE SCALE GENOMIC DNA]</scope>
    <source>
        <strain evidence="11">cv. Goldsmith</strain>
    </source>
</reference>
<feature type="transmembrane region" description="Helical" evidence="8">
    <location>
        <begin position="382"/>
        <end position="403"/>
    </location>
</feature>
<dbReference type="InterPro" id="IPR036770">
    <property type="entry name" value="Ankyrin_rpt-contain_sf"/>
</dbReference>
<sequence length="524" mass="58220">MTEAKMTSSEQMDLDSALKSGDVEYVKRVELNVLRNWRTAESGDSAFVCAAVHGSLSCCEEILKRCPSFLYKTRSGLTALHQAAYNDRQEVIKFLLSASVTMEECGDIESGITIHEKLLTMGNMEEGTALHSAALRGYLESAKLLIDADPNNNLLGMVNRDGNTAMHIAVKQHNLGIVKLLVEVDPDFKYHTNAMGQTPLFIAFQEGLKGDETAVDIRKLLIEKQPSQCNVRIGRNNWTLLHYAAHKGDLSTIEDIIKFCPECLKIVDIDRQNFLHIAVKFEHINVVKNILDLSTIADNHGILNAQDNHGNTPLHIAVIGQNANMATCFLYNDRVCKTIMNMQGQKATDMIHFDYDKRKAGVYGLIDRVDEKEIKDQTEYDLLVGALIATVSFTAGITVPGGYTNDGPNEGTAVLAKKVSFKVFLISNTIALLLSLYAVFSHFCVKRLSKKEDIVYTLNVATYCSFGAIFAMVVAFITGSYVVLAVTEEFSITVCVLCCCFFLFAFKALWRIMQDKPSFLSAWK</sequence>
<keyword evidence="2 8" id="KW-0812">Transmembrane</keyword>
<proteinExistence type="predicted"/>
<evidence type="ECO:0000256" key="4">
    <source>
        <dbReference type="ARBA" id="ARBA00022989"/>
    </source>
</evidence>
<dbReference type="SMART" id="SM00248">
    <property type="entry name" value="ANK"/>
    <property type="match status" value="8"/>
</dbReference>
<dbReference type="AlphaFoldDB" id="A0A2G5CLU2"/>
<feature type="transmembrane region" description="Helical" evidence="8">
    <location>
        <begin position="490"/>
        <end position="510"/>
    </location>
</feature>
<keyword evidence="6 8" id="KW-0472">Membrane</keyword>
<dbReference type="InterPro" id="IPR002110">
    <property type="entry name" value="Ankyrin_rpt"/>
</dbReference>
<dbReference type="Gene3D" id="1.25.40.20">
    <property type="entry name" value="Ankyrin repeat-containing domain"/>
    <property type="match status" value="3"/>
</dbReference>
<dbReference type="InParanoid" id="A0A2G5CLU2"/>
<dbReference type="FunCoup" id="A0A2G5CLU2">
    <property type="interactions" value="68"/>
</dbReference>
<comment type="subcellular location">
    <subcellularLocation>
        <location evidence="1">Membrane</location>
        <topology evidence="1">Multi-pass membrane protein</topology>
    </subcellularLocation>
</comment>
<feature type="domain" description="PGG" evidence="9">
    <location>
        <begin position="372"/>
        <end position="483"/>
    </location>
</feature>
<keyword evidence="11" id="KW-1185">Reference proteome</keyword>
<organism evidence="10 11">
    <name type="scientific">Aquilegia coerulea</name>
    <name type="common">Rocky mountain columbine</name>
    <dbReference type="NCBI Taxonomy" id="218851"/>
    <lineage>
        <taxon>Eukaryota</taxon>
        <taxon>Viridiplantae</taxon>
        <taxon>Streptophyta</taxon>
        <taxon>Embryophyta</taxon>
        <taxon>Tracheophyta</taxon>
        <taxon>Spermatophyta</taxon>
        <taxon>Magnoliopsida</taxon>
        <taxon>Ranunculales</taxon>
        <taxon>Ranunculaceae</taxon>
        <taxon>Thalictroideae</taxon>
        <taxon>Aquilegia</taxon>
    </lineage>
</organism>
<feature type="transmembrane region" description="Helical" evidence="8">
    <location>
        <begin position="457"/>
        <end position="484"/>
    </location>
</feature>
<dbReference type="PROSITE" id="PS50088">
    <property type="entry name" value="ANK_REPEAT"/>
    <property type="match status" value="2"/>
</dbReference>
<dbReference type="GO" id="GO:0005886">
    <property type="term" value="C:plasma membrane"/>
    <property type="evidence" value="ECO:0007669"/>
    <property type="project" value="TreeGrafter"/>
</dbReference>
<keyword evidence="5 7" id="KW-0040">ANK repeat</keyword>
<accession>A0A2G5CLU2</accession>
<evidence type="ECO:0000256" key="8">
    <source>
        <dbReference type="SAM" id="Phobius"/>
    </source>
</evidence>
<dbReference type="PANTHER" id="PTHR24186:SF50">
    <property type="entry name" value="ANKYRIN REPEAT-CONTAINING PROTEIN ITN1-LIKE ISOFORM X1"/>
    <property type="match status" value="1"/>
</dbReference>
<evidence type="ECO:0000259" key="9">
    <source>
        <dbReference type="Pfam" id="PF13962"/>
    </source>
</evidence>
<keyword evidence="4 8" id="KW-1133">Transmembrane helix</keyword>
<dbReference type="InterPro" id="IPR026961">
    <property type="entry name" value="PGG_dom"/>
</dbReference>
<evidence type="ECO:0000256" key="1">
    <source>
        <dbReference type="ARBA" id="ARBA00004141"/>
    </source>
</evidence>
<evidence type="ECO:0000313" key="11">
    <source>
        <dbReference type="Proteomes" id="UP000230069"/>
    </source>
</evidence>
<evidence type="ECO:0000256" key="7">
    <source>
        <dbReference type="PROSITE-ProRule" id="PRU00023"/>
    </source>
</evidence>
<dbReference type="Pfam" id="PF13962">
    <property type="entry name" value="PGG"/>
    <property type="match status" value="1"/>
</dbReference>
<feature type="repeat" description="ANK" evidence="7">
    <location>
        <begin position="161"/>
        <end position="193"/>
    </location>
</feature>
<keyword evidence="3" id="KW-0677">Repeat</keyword>
<dbReference type="EMBL" id="KZ305062">
    <property type="protein sequence ID" value="PIA32229.1"/>
    <property type="molecule type" value="Genomic_DNA"/>
</dbReference>
<feature type="transmembrane region" description="Helical" evidence="8">
    <location>
        <begin position="423"/>
        <end position="445"/>
    </location>
</feature>
<protein>
    <recommendedName>
        <fullName evidence="9">PGG domain-containing protein</fullName>
    </recommendedName>
</protein>
<dbReference type="Pfam" id="PF12796">
    <property type="entry name" value="Ank_2"/>
    <property type="match status" value="3"/>
</dbReference>
<dbReference type="PROSITE" id="PS50297">
    <property type="entry name" value="ANK_REP_REGION"/>
    <property type="match status" value="2"/>
</dbReference>
<gene>
    <name evidence="10" type="ORF">AQUCO_04500076v1</name>
</gene>
<evidence type="ECO:0000313" key="10">
    <source>
        <dbReference type="EMBL" id="PIA32229.1"/>
    </source>
</evidence>
<dbReference type="PANTHER" id="PTHR24186">
    <property type="entry name" value="PROTEIN PHOSPHATASE 1 REGULATORY SUBUNIT"/>
    <property type="match status" value="1"/>
</dbReference>
<evidence type="ECO:0000256" key="3">
    <source>
        <dbReference type="ARBA" id="ARBA00022737"/>
    </source>
</evidence>
<dbReference type="OrthoDB" id="643958at2759"/>
<dbReference type="SUPFAM" id="SSF48403">
    <property type="entry name" value="Ankyrin repeat"/>
    <property type="match status" value="1"/>
</dbReference>